<evidence type="ECO:0000313" key="3">
    <source>
        <dbReference type="EMBL" id="WVY98923.1"/>
    </source>
</evidence>
<dbReference type="PANTHER" id="PTHR33976">
    <property type="entry name" value="OS07G0645000 PROTEIN"/>
    <property type="match status" value="1"/>
</dbReference>
<feature type="region of interest" description="Disordered" evidence="1">
    <location>
        <begin position="199"/>
        <end position="289"/>
    </location>
</feature>
<evidence type="ECO:0000259" key="2">
    <source>
        <dbReference type="Pfam" id="PF25884"/>
    </source>
</evidence>
<evidence type="ECO:0000313" key="4">
    <source>
        <dbReference type="Proteomes" id="UP001374535"/>
    </source>
</evidence>
<name>A0AAQ3RNJ4_VIGMU</name>
<dbReference type="InterPro" id="IPR045285">
    <property type="entry name" value="At5g19230-like"/>
</dbReference>
<protein>
    <recommendedName>
        <fullName evidence="2">Uncharacterized GPI-anchored protein At5g19230-like domain-containing protein</fullName>
    </recommendedName>
</protein>
<dbReference type="Proteomes" id="UP001374535">
    <property type="component" value="Chromosome 9"/>
</dbReference>
<evidence type="ECO:0000256" key="1">
    <source>
        <dbReference type="SAM" id="MobiDB-lite"/>
    </source>
</evidence>
<dbReference type="AlphaFoldDB" id="A0AAQ3RNJ4"/>
<feature type="domain" description="Uncharacterized GPI-anchored protein At5g19230-like" evidence="2">
    <location>
        <begin position="8"/>
        <end position="134"/>
    </location>
</feature>
<proteinExistence type="predicted"/>
<organism evidence="3 4">
    <name type="scientific">Vigna mungo</name>
    <name type="common">Black gram</name>
    <name type="synonym">Phaseolus mungo</name>
    <dbReference type="NCBI Taxonomy" id="3915"/>
    <lineage>
        <taxon>Eukaryota</taxon>
        <taxon>Viridiplantae</taxon>
        <taxon>Streptophyta</taxon>
        <taxon>Embryophyta</taxon>
        <taxon>Tracheophyta</taxon>
        <taxon>Spermatophyta</taxon>
        <taxon>Magnoliopsida</taxon>
        <taxon>eudicotyledons</taxon>
        <taxon>Gunneridae</taxon>
        <taxon>Pentapetalae</taxon>
        <taxon>rosids</taxon>
        <taxon>fabids</taxon>
        <taxon>Fabales</taxon>
        <taxon>Fabaceae</taxon>
        <taxon>Papilionoideae</taxon>
        <taxon>50 kb inversion clade</taxon>
        <taxon>NPAAA clade</taxon>
        <taxon>indigoferoid/millettioid clade</taxon>
        <taxon>Phaseoleae</taxon>
        <taxon>Vigna</taxon>
    </lineage>
</organism>
<gene>
    <name evidence="3" type="ORF">V8G54_031074</name>
</gene>
<sequence>MASTADKEKDLLHDINTYRKILNLPVLDENKKASCLAEEIAEDLGDLHCEVFRDYYPTPGNNSKIPNFQKNINKCNININTTTEGVIMPLCVPKLNSDDLFSNYTKSNRFTKYLNNSNYKSAGVGSEDDWMVFIVATNSSSGDFSSASSLLPHFLMAAFFFATLVLLSKREADEYVSHTKLSKKNVIMKCSSYNEFGHNRTRGTSSAAASGSRTTTSTAGGSQAEAPPSTSQGGGTSRRGTSQLRERPTTSQAGPSFSGAGPASSHQAGRRTSSGLLGAQHLGSQASTT</sequence>
<dbReference type="Pfam" id="PF25884">
    <property type="entry name" value="At5g19230"/>
    <property type="match status" value="1"/>
</dbReference>
<feature type="compositionally biased region" description="Low complexity" evidence="1">
    <location>
        <begin position="251"/>
        <end position="265"/>
    </location>
</feature>
<dbReference type="EMBL" id="CP144692">
    <property type="protein sequence ID" value="WVY98923.1"/>
    <property type="molecule type" value="Genomic_DNA"/>
</dbReference>
<reference evidence="3 4" key="1">
    <citation type="journal article" date="2023" name="Life. Sci Alliance">
        <title>Evolutionary insights into 3D genome organization and epigenetic landscape of Vigna mungo.</title>
        <authorList>
            <person name="Junaid A."/>
            <person name="Singh B."/>
            <person name="Bhatia S."/>
        </authorList>
    </citation>
    <scope>NUCLEOTIDE SEQUENCE [LARGE SCALE GENOMIC DNA]</scope>
    <source>
        <strain evidence="3">Urdbean</strain>
    </source>
</reference>
<keyword evidence="4" id="KW-1185">Reference proteome</keyword>
<dbReference type="InterPro" id="IPR059083">
    <property type="entry name" value="At5g19230_dom"/>
</dbReference>
<feature type="compositionally biased region" description="Polar residues" evidence="1">
    <location>
        <begin position="266"/>
        <end position="275"/>
    </location>
</feature>
<accession>A0AAQ3RNJ4</accession>
<dbReference type="PANTHER" id="PTHR33976:SF10">
    <property type="entry name" value="GLYCOPROTEIN MEMBRANE GPI-ANCHORED PROTEIN"/>
    <property type="match status" value="1"/>
</dbReference>
<feature type="compositionally biased region" description="Low complexity" evidence="1">
    <location>
        <begin position="202"/>
        <end position="222"/>
    </location>
</feature>